<name>A0A8S5RQ33_9VIRU</name>
<protein>
    <submittedName>
        <fullName evidence="2">Uncharacterized protein</fullName>
    </submittedName>
</protein>
<feature type="region of interest" description="Disordered" evidence="1">
    <location>
        <begin position="23"/>
        <end position="44"/>
    </location>
</feature>
<sequence>MSIFPNSLVGSAVFNGDYMFSQTGKESTGITTNYNKFDPEDLSK</sequence>
<evidence type="ECO:0000313" key="2">
    <source>
        <dbReference type="EMBL" id="DAE33274.1"/>
    </source>
</evidence>
<organism evidence="2">
    <name type="scientific">virus sp. ctrcb4</name>
    <dbReference type="NCBI Taxonomy" id="2825824"/>
    <lineage>
        <taxon>Viruses</taxon>
    </lineage>
</organism>
<reference evidence="2" key="1">
    <citation type="journal article" date="2021" name="Proc. Natl. Acad. Sci. U.S.A.">
        <title>A Catalog of Tens of Thousands of Viruses from Human Metagenomes Reveals Hidden Associations with Chronic Diseases.</title>
        <authorList>
            <person name="Tisza M.J."/>
            <person name="Buck C.B."/>
        </authorList>
    </citation>
    <scope>NUCLEOTIDE SEQUENCE</scope>
    <source>
        <strain evidence="2">Ctrcb4</strain>
    </source>
</reference>
<evidence type="ECO:0000256" key="1">
    <source>
        <dbReference type="SAM" id="MobiDB-lite"/>
    </source>
</evidence>
<accession>A0A8S5RQ33</accession>
<dbReference type="EMBL" id="BK059132">
    <property type="protein sequence ID" value="DAE33274.1"/>
    <property type="molecule type" value="Genomic_DNA"/>
</dbReference>
<proteinExistence type="predicted"/>
<feature type="compositionally biased region" description="Polar residues" evidence="1">
    <location>
        <begin position="23"/>
        <end position="35"/>
    </location>
</feature>